<dbReference type="EMBL" id="LXQA011010204">
    <property type="protein sequence ID" value="MCI81074.1"/>
    <property type="molecule type" value="Genomic_DNA"/>
</dbReference>
<feature type="non-terminal residue" evidence="2">
    <location>
        <position position="75"/>
    </location>
</feature>
<feature type="non-terminal residue" evidence="2">
    <location>
        <position position="1"/>
    </location>
</feature>
<comment type="caution">
    <text evidence="2">The sequence shown here is derived from an EMBL/GenBank/DDBJ whole genome shotgun (WGS) entry which is preliminary data.</text>
</comment>
<evidence type="ECO:0000256" key="1">
    <source>
        <dbReference type="SAM" id="MobiDB-lite"/>
    </source>
</evidence>
<reference evidence="2 3" key="1">
    <citation type="journal article" date="2018" name="Front. Plant Sci.">
        <title>Red Clover (Trifolium pratense) and Zigzag Clover (T. medium) - A Picture of Genomic Similarities and Differences.</title>
        <authorList>
            <person name="Dluhosova J."/>
            <person name="Istvanek J."/>
            <person name="Nedelnik J."/>
            <person name="Repkova J."/>
        </authorList>
    </citation>
    <scope>NUCLEOTIDE SEQUENCE [LARGE SCALE GENOMIC DNA]</scope>
    <source>
        <strain evidence="3">cv. 10/8</strain>
        <tissue evidence="2">Leaf</tissue>
    </source>
</reference>
<keyword evidence="3" id="KW-1185">Reference proteome</keyword>
<protein>
    <submittedName>
        <fullName evidence="2">Uncharacterized protein</fullName>
    </submittedName>
</protein>
<feature type="compositionally biased region" description="Low complexity" evidence="1">
    <location>
        <begin position="24"/>
        <end position="40"/>
    </location>
</feature>
<evidence type="ECO:0000313" key="3">
    <source>
        <dbReference type="Proteomes" id="UP000265520"/>
    </source>
</evidence>
<dbReference type="Proteomes" id="UP000265520">
    <property type="component" value="Unassembled WGS sequence"/>
</dbReference>
<evidence type="ECO:0000313" key="2">
    <source>
        <dbReference type="EMBL" id="MCI81074.1"/>
    </source>
</evidence>
<organism evidence="2 3">
    <name type="scientific">Trifolium medium</name>
    <dbReference type="NCBI Taxonomy" id="97028"/>
    <lineage>
        <taxon>Eukaryota</taxon>
        <taxon>Viridiplantae</taxon>
        <taxon>Streptophyta</taxon>
        <taxon>Embryophyta</taxon>
        <taxon>Tracheophyta</taxon>
        <taxon>Spermatophyta</taxon>
        <taxon>Magnoliopsida</taxon>
        <taxon>eudicotyledons</taxon>
        <taxon>Gunneridae</taxon>
        <taxon>Pentapetalae</taxon>
        <taxon>rosids</taxon>
        <taxon>fabids</taxon>
        <taxon>Fabales</taxon>
        <taxon>Fabaceae</taxon>
        <taxon>Papilionoideae</taxon>
        <taxon>50 kb inversion clade</taxon>
        <taxon>NPAAA clade</taxon>
        <taxon>Hologalegina</taxon>
        <taxon>IRL clade</taxon>
        <taxon>Trifolieae</taxon>
        <taxon>Trifolium</taxon>
    </lineage>
</organism>
<feature type="region of interest" description="Disordered" evidence="1">
    <location>
        <begin position="1"/>
        <end position="75"/>
    </location>
</feature>
<sequence length="75" mass="7385">NQPAAVVDDEPDTPGSKHPEHCSDAPSASSSVSENAPTGPSAGGTAGSMMEPGLELCSPEQQPSVGESSVVIPSP</sequence>
<accession>A0A392UYF6</accession>
<dbReference type="AlphaFoldDB" id="A0A392UYF6"/>
<name>A0A392UYF6_9FABA</name>
<proteinExistence type="predicted"/>